<dbReference type="EnsemblMetazoa" id="XM_014394613.2">
    <property type="protein sequence ID" value="XP_014250099.1"/>
    <property type="gene ID" value="LOC106667020"/>
</dbReference>
<proteinExistence type="predicted"/>
<feature type="region of interest" description="Disordered" evidence="1">
    <location>
        <begin position="20"/>
        <end position="93"/>
    </location>
</feature>
<evidence type="ECO:0000313" key="2">
    <source>
        <dbReference type="EnsemblMetazoa" id="XP_014250099.1"/>
    </source>
</evidence>
<dbReference type="RefSeq" id="XP_014250099.1">
    <property type="nucleotide sequence ID" value="XM_014394613.2"/>
</dbReference>
<keyword evidence="3" id="KW-1185">Reference proteome</keyword>
<dbReference type="KEGG" id="clec:106667020"/>
<evidence type="ECO:0000256" key="1">
    <source>
        <dbReference type="SAM" id="MobiDB-lite"/>
    </source>
</evidence>
<sequence>MNRHRITYWVRLHSRTLLQRYDSGGNDDDDDGRTGRVHPDVPQSPSGRKTEAYTSSPPRAAARSPQPVKPPTTVTAQPRGSIVPQSRGSLVPQSRVSLVPPARGSIAPQPREPISLQPAGSAMSLQSRRAASINLLGPQTSSILNVAEGGTAKGGVSCTDKVPQRGEAACPYKSPYKSMSSMKLMNDSQRMLV</sequence>
<feature type="compositionally biased region" description="Polar residues" evidence="1">
    <location>
        <begin position="72"/>
        <end position="93"/>
    </location>
</feature>
<dbReference type="GeneID" id="106667020"/>
<protein>
    <submittedName>
        <fullName evidence="2">Uncharacterized protein</fullName>
    </submittedName>
</protein>
<feature type="compositionally biased region" description="Low complexity" evidence="1">
    <location>
        <begin position="55"/>
        <end position="65"/>
    </location>
</feature>
<reference evidence="2" key="1">
    <citation type="submission" date="2022-01" db="UniProtKB">
        <authorList>
            <consortium name="EnsemblMetazoa"/>
        </authorList>
    </citation>
    <scope>IDENTIFICATION</scope>
</reference>
<name>A0A8I6RPG3_CIMLE</name>
<organism evidence="2 3">
    <name type="scientific">Cimex lectularius</name>
    <name type="common">Bed bug</name>
    <name type="synonym">Acanthia lectularia</name>
    <dbReference type="NCBI Taxonomy" id="79782"/>
    <lineage>
        <taxon>Eukaryota</taxon>
        <taxon>Metazoa</taxon>
        <taxon>Ecdysozoa</taxon>
        <taxon>Arthropoda</taxon>
        <taxon>Hexapoda</taxon>
        <taxon>Insecta</taxon>
        <taxon>Pterygota</taxon>
        <taxon>Neoptera</taxon>
        <taxon>Paraneoptera</taxon>
        <taxon>Hemiptera</taxon>
        <taxon>Heteroptera</taxon>
        <taxon>Panheteroptera</taxon>
        <taxon>Cimicomorpha</taxon>
        <taxon>Cimicidae</taxon>
        <taxon>Cimex</taxon>
    </lineage>
</organism>
<dbReference type="Proteomes" id="UP000494040">
    <property type="component" value="Unassembled WGS sequence"/>
</dbReference>
<accession>A0A8I6RPG3</accession>
<evidence type="ECO:0000313" key="3">
    <source>
        <dbReference type="Proteomes" id="UP000494040"/>
    </source>
</evidence>
<dbReference type="AlphaFoldDB" id="A0A8I6RPG3"/>